<organism evidence="1 2">
    <name type="scientific">Roseinatronobacter thiooxidans</name>
    <dbReference type="NCBI Taxonomy" id="121821"/>
    <lineage>
        <taxon>Bacteria</taxon>
        <taxon>Pseudomonadati</taxon>
        <taxon>Pseudomonadota</taxon>
        <taxon>Alphaproteobacteria</taxon>
        <taxon>Rhodobacterales</taxon>
        <taxon>Paracoccaceae</taxon>
        <taxon>Roseinatronobacter</taxon>
    </lineage>
</organism>
<evidence type="ECO:0008006" key="3">
    <source>
        <dbReference type="Google" id="ProtNLM"/>
    </source>
</evidence>
<dbReference type="OrthoDB" id="8031034at2"/>
<name>A0A2W7PV33_9RHOB</name>
<gene>
    <name evidence="1" type="ORF">LY56_02848</name>
</gene>
<evidence type="ECO:0000313" key="2">
    <source>
        <dbReference type="Proteomes" id="UP000249364"/>
    </source>
</evidence>
<accession>A0A2W7PV33</accession>
<proteinExistence type="predicted"/>
<reference evidence="1 2" key="1">
    <citation type="submission" date="2018-06" db="EMBL/GenBank/DDBJ databases">
        <title>Genomic Encyclopedia of Archaeal and Bacterial Type Strains, Phase II (KMG-II): from individual species to whole genera.</title>
        <authorList>
            <person name="Goeker M."/>
        </authorList>
    </citation>
    <scope>NUCLEOTIDE SEQUENCE [LARGE SCALE GENOMIC DNA]</scope>
    <source>
        <strain evidence="1 2">DSM 13087</strain>
    </source>
</reference>
<keyword evidence="2" id="KW-1185">Reference proteome</keyword>
<dbReference type="RefSeq" id="WP_071469195.1">
    <property type="nucleotide sequence ID" value="NZ_MEHT01000010.1"/>
</dbReference>
<dbReference type="STRING" id="121821.GCA_001870675_00329"/>
<evidence type="ECO:0000313" key="1">
    <source>
        <dbReference type="EMBL" id="PZX39316.1"/>
    </source>
</evidence>
<dbReference type="AlphaFoldDB" id="A0A2W7PV33"/>
<protein>
    <recommendedName>
        <fullName evidence="3">Anti-sigma factor RsiW</fullName>
    </recommendedName>
</protein>
<comment type="caution">
    <text evidence="1">The sequence shown here is derived from an EMBL/GenBank/DDBJ whole genome shotgun (WGS) entry which is preliminary data.</text>
</comment>
<sequence>MKPEVSDLVLNAFVDGELPSAEAARIATMVASDPLIAQRVAHLHHMKAALSTMSDDLVLPASELPIGTTHTLRGVRGLAAVCVLLLVVFWSAPVSRPAQQGGNLPFMAQHDHWVLHGAESATVVLPESFDWLRPLMHASGFTLVHYAQAGNLQHFGFKGVNACRLSLFVTTQAGAVSPLQLSLTEKVQHAQWHLDTKAFEMIARDMAPARFATVATSLHRNSRDHAAYEAFQIALLQAARLPCTA</sequence>
<dbReference type="Proteomes" id="UP000249364">
    <property type="component" value="Unassembled WGS sequence"/>
</dbReference>
<dbReference type="EMBL" id="QKZQ01000015">
    <property type="protein sequence ID" value="PZX39316.1"/>
    <property type="molecule type" value="Genomic_DNA"/>
</dbReference>